<dbReference type="Pfam" id="PF13242">
    <property type="entry name" value="Hydrolase_like"/>
    <property type="match status" value="1"/>
</dbReference>
<reference evidence="2" key="1">
    <citation type="submission" date="2017-09" db="EMBL/GenBank/DDBJ databases">
        <authorList>
            <person name="Varghese N."/>
            <person name="Submissions S."/>
        </authorList>
    </citation>
    <scope>NUCLEOTIDE SEQUENCE [LARGE SCALE GENOMIC DNA]</scope>
    <source>
        <strain evidence="2">DSM 15103</strain>
    </source>
</reference>
<dbReference type="InterPro" id="IPR023214">
    <property type="entry name" value="HAD_sf"/>
</dbReference>
<sequence>MHIKGFLIDLDGVLTKDENFSPIDGAVEFIDFLKKKDIPFIIATSNSRYPPEEIIKKMQQNGFKVDTKDIVTPLTVAPYILKKEKIEKIYIIGSENLKQYIKSKGFKVTESPDVDAVLVGLDKNFNFMKMKVGTTALKIYGAKLYALNKNIISKDDDGMLFPGVGTVAKMFSTACQCNEDFKHFGKMGEEYNRVVFEKLPLEKESIAMISDDIFVDLEGYKSIGLKTIFVTTGKYSLKEIEKTESVDMVVDNLTEIIGRIFIDK</sequence>
<dbReference type="PANTHER" id="PTHR19288:SF46">
    <property type="entry name" value="HALOACID DEHALOGENASE-LIKE HYDROLASE DOMAIN-CONTAINING PROTEIN 2"/>
    <property type="match status" value="1"/>
</dbReference>
<accession>A0A285N4R0</accession>
<dbReference type="Proteomes" id="UP000219036">
    <property type="component" value="Unassembled WGS sequence"/>
</dbReference>
<keyword evidence="2" id="KW-1185">Reference proteome</keyword>
<protein>
    <submittedName>
        <fullName evidence="1">4-nitrophenyl phosphatase</fullName>
    </submittedName>
</protein>
<proteinExistence type="predicted"/>
<dbReference type="GO" id="GO:0005737">
    <property type="term" value="C:cytoplasm"/>
    <property type="evidence" value="ECO:0007669"/>
    <property type="project" value="TreeGrafter"/>
</dbReference>
<dbReference type="SUPFAM" id="SSF56784">
    <property type="entry name" value="HAD-like"/>
    <property type="match status" value="1"/>
</dbReference>
<dbReference type="AlphaFoldDB" id="A0A285N4R0"/>
<gene>
    <name evidence="1" type="ORF">SAMN06265182_0479</name>
</gene>
<evidence type="ECO:0000313" key="2">
    <source>
        <dbReference type="Proteomes" id="UP000219036"/>
    </source>
</evidence>
<dbReference type="Pfam" id="PF13344">
    <property type="entry name" value="Hydrolase_6"/>
    <property type="match status" value="1"/>
</dbReference>
<dbReference type="GO" id="GO:0016791">
    <property type="term" value="F:phosphatase activity"/>
    <property type="evidence" value="ECO:0007669"/>
    <property type="project" value="TreeGrafter"/>
</dbReference>
<evidence type="ECO:0000313" key="1">
    <source>
        <dbReference type="EMBL" id="SNZ03817.1"/>
    </source>
</evidence>
<name>A0A285N4R0_9AQUI</name>
<dbReference type="InterPro" id="IPR036412">
    <property type="entry name" value="HAD-like_sf"/>
</dbReference>
<dbReference type="RefSeq" id="WP_096999657.1">
    <property type="nucleotide sequence ID" value="NZ_OBEI01000001.1"/>
</dbReference>
<dbReference type="PANTHER" id="PTHR19288">
    <property type="entry name" value="4-NITROPHENYLPHOSPHATASE-RELATED"/>
    <property type="match status" value="1"/>
</dbReference>
<dbReference type="OrthoDB" id="9810449at2"/>
<dbReference type="Gene3D" id="3.40.50.1000">
    <property type="entry name" value="HAD superfamily/HAD-like"/>
    <property type="match status" value="2"/>
</dbReference>
<dbReference type="InterPro" id="IPR006357">
    <property type="entry name" value="HAD-SF_hydro_IIA"/>
</dbReference>
<dbReference type="EMBL" id="OBEI01000001">
    <property type="protein sequence ID" value="SNZ03817.1"/>
    <property type="molecule type" value="Genomic_DNA"/>
</dbReference>
<organism evidence="1 2">
    <name type="scientific">Persephonella hydrogeniphila</name>
    <dbReference type="NCBI Taxonomy" id="198703"/>
    <lineage>
        <taxon>Bacteria</taxon>
        <taxon>Pseudomonadati</taxon>
        <taxon>Aquificota</taxon>
        <taxon>Aquificia</taxon>
        <taxon>Aquificales</taxon>
        <taxon>Hydrogenothermaceae</taxon>
        <taxon>Persephonella</taxon>
    </lineage>
</organism>